<protein>
    <submittedName>
        <fullName evidence="1">Uncharacterized protein</fullName>
    </submittedName>
</protein>
<dbReference type="Proteomes" id="UP000053097">
    <property type="component" value="Unassembled WGS sequence"/>
</dbReference>
<evidence type="ECO:0000313" key="2">
    <source>
        <dbReference type="Proteomes" id="UP000053097"/>
    </source>
</evidence>
<proteinExistence type="predicted"/>
<sequence>TYTHLGVPTKTLPALSDDWLSFVSRGNCMYPSTELQEAADIMNTEFEKFHGNFFNNETHIFDKLTDIVCTKINNNLPRKVIACLVRTRTYIRLWNINKQIVENNYLKKKCKKIYKMCNKKQF</sequence>
<evidence type="ECO:0000313" key="1">
    <source>
        <dbReference type="EMBL" id="EZA62316.1"/>
    </source>
</evidence>
<organism evidence="1 2">
    <name type="scientific">Ooceraea biroi</name>
    <name type="common">Clonal raider ant</name>
    <name type="synonym">Cerapachys biroi</name>
    <dbReference type="NCBI Taxonomy" id="2015173"/>
    <lineage>
        <taxon>Eukaryota</taxon>
        <taxon>Metazoa</taxon>
        <taxon>Ecdysozoa</taxon>
        <taxon>Arthropoda</taxon>
        <taxon>Hexapoda</taxon>
        <taxon>Insecta</taxon>
        <taxon>Pterygota</taxon>
        <taxon>Neoptera</taxon>
        <taxon>Endopterygota</taxon>
        <taxon>Hymenoptera</taxon>
        <taxon>Apocrita</taxon>
        <taxon>Aculeata</taxon>
        <taxon>Formicoidea</taxon>
        <taxon>Formicidae</taxon>
        <taxon>Dorylinae</taxon>
        <taxon>Ooceraea</taxon>
    </lineage>
</organism>
<name>A0A026X2S3_OOCBI</name>
<reference evidence="1 2" key="1">
    <citation type="journal article" date="2014" name="Curr. Biol.">
        <title>The genome of the clonal raider ant Cerapachys biroi.</title>
        <authorList>
            <person name="Oxley P.R."/>
            <person name="Ji L."/>
            <person name="Fetter-Pruneda I."/>
            <person name="McKenzie S.K."/>
            <person name="Li C."/>
            <person name="Hu H."/>
            <person name="Zhang G."/>
            <person name="Kronauer D.J."/>
        </authorList>
    </citation>
    <scope>NUCLEOTIDE SEQUENCE [LARGE SCALE GENOMIC DNA]</scope>
</reference>
<keyword evidence="2" id="KW-1185">Reference proteome</keyword>
<accession>A0A026X2S3</accession>
<gene>
    <name evidence="1" type="ORF">X777_04055</name>
</gene>
<dbReference type="AlphaFoldDB" id="A0A026X2S3"/>
<feature type="non-terminal residue" evidence="1">
    <location>
        <position position="1"/>
    </location>
</feature>
<dbReference type="OMA" id="NCMYPST"/>
<dbReference type="EMBL" id="KK107022">
    <property type="protein sequence ID" value="EZA62316.1"/>
    <property type="molecule type" value="Genomic_DNA"/>
</dbReference>